<organism evidence="1 2">
    <name type="scientific">Ameca splendens</name>
    <dbReference type="NCBI Taxonomy" id="208324"/>
    <lineage>
        <taxon>Eukaryota</taxon>
        <taxon>Metazoa</taxon>
        <taxon>Chordata</taxon>
        <taxon>Craniata</taxon>
        <taxon>Vertebrata</taxon>
        <taxon>Euteleostomi</taxon>
        <taxon>Actinopterygii</taxon>
        <taxon>Neopterygii</taxon>
        <taxon>Teleostei</taxon>
        <taxon>Neoteleostei</taxon>
        <taxon>Acanthomorphata</taxon>
        <taxon>Ovalentaria</taxon>
        <taxon>Atherinomorphae</taxon>
        <taxon>Cyprinodontiformes</taxon>
        <taxon>Goodeidae</taxon>
        <taxon>Ameca</taxon>
    </lineage>
</organism>
<dbReference type="Proteomes" id="UP001469553">
    <property type="component" value="Unassembled WGS sequence"/>
</dbReference>
<evidence type="ECO:0000313" key="2">
    <source>
        <dbReference type="Proteomes" id="UP001469553"/>
    </source>
</evidence>
<name>A0ABV0YUS5_9TELE</name>
<accession>A0ABV0YUS5</accession>
<protein>
    <submittedName>
        <fullName evidence="1">Uncharacterized protein</fullName>
    </submittedName>
</protein>
<gene>
    <name evidence="1" type="ORF">AMECASPLE_031004</name>
</gene>
<comment type="caution">
    <text evidence="1">The sequence shown here is derived from an EMBL/GenBank/DDBJ whole genome shotgun (WGS) entry which is preliminary data.</text>
</comment>
<keyword evidence="2" id="KW-1185">Reference proteome</keyword>
<proteinExistence type="predicted"/>
<feature type="non-terminal residue" evidence="1">
    <location>
        <position position="105"/>
    </location>
</feature>
<evidence type="ECO:0000313" key="1">
    <source>
        <dbReference type="EMBL" id="MEQ2297078.1"/>
    </source>
</evidence>
<dbReference type="EMBL" id="JAHRIP010041407">
    <property type="protein sequence ID" value="MEQ2297078.1"/>
    <property type="molecule type" value="Genomic_DNA"/>
</dbReference>
<sequence>MWTYWSYRSIFCKDEPREVIPKYPHVKVQSMFHPMAGVQLSMRSLCKEEDYAFLETSGSSTEGSTEDKVTLEDDWKNKKEVWACRHLEWEHQEKERLRGIEESKK</sequence>
<reference evidence="1 2" key="1">
    <citation type="submission" date="2021-06" db="EMBL/GenBank/DDBJ databases">
        <authorList>
            <person name="Palmer J.M."/>
        </authorList>
    </citation>
    <scope>NUCLEOTIDE SEQUENCE [LARGE SCALE GENOMIC DNA]</scope>
    <source>
        <strain evidence="1 2">AS_MEX2019</strain>
        <tissue evidence="1">Muscle</tissue>
    </source>
</reference>